<comment type="caution">
    <text evidence="2">The sequence shown here is derived from an EMBL/GenBank/DDBJ whole genome shotgun (WGS) entry which is preliminary data.</text>
</comment>
<reference evidence="2 3" key="1">
    <citation type="journal article" date="2011" name="J. Bacteriol.">
        <title>Genome sequence of Chthoniobacter flavus Ellin428, an aerobic heterotrophic soil bacterium.</title>
        <authorList>
            <person name="Kant R."/>
            <person name="van Passel M.W."/>
            <person name="Palva A."/>
            <person name="Lucas S."/>
            <person name="Lapidus A."/>
            <person name="Glavina Del Rio T."/>
            <person name="Dalin E."/>
            <person name="Tice H."/>
            <person name="Bruce D."/>
            <person name="Goodwin L."/>
            <person name="Pitluck S."/>
            <person name="Larimer F.W."/>
            <person name="Land M.L."/>
            <person name="Hauser L."/>
            <person name="Sangwan P."/>
            <person name="de Vos W.M."/>
            <person name="Janssen P.H."/>
            <person name="Smidt H."/>
        </authorList>
    </citation>
    <scope>NUCLEOTIDE SEQUENCE [LARGE SCALE GENOMIC DNA]</scope>
    <source>
        <strain evidence="2 3">Ellin428</strain>
    </source>
</reference>
<gene>
    <name evidence="2" type="ORF">CfE428DRAFT_2220</name>
</gene>
<evidence type="ECO:0000313" key="2">
    <source>
        <dbReference type="EMBL" id="EDY20296.1"/>
    </source>
</evidence>
<protein>
    <recommendedName>
        <fullName evidence="4">Quinol:cytochrome c oxidoreductase membrane protein</fullName>
    </recommendedName>
</protein>
<dbReference type="InParanoid" id="B4CZY2"/>
<dbReference type="EMBL" id="ABVL01000005">
    <property type="protein sequence ID" value="EDY20296.1"/>
    <property type="molecule type" value="Genomic_DNA"/>
</dbReference>
<keyword evidence="3" id="KW-1185">Reference proteome</keyword>
<dbReference type="PANTHER" id="PTHR40394">
    <property type="entry name" value="LIPOPROTEIN-RELATED"/>
    <property type="match status" value="1"/>
</dbReference>
<dbReference type="InterPro" id="IPR021776">
    <property type="entry name" value="ActD"/>
</dbReference>
<sequence length="181" mass="20525">MAEYRKVYGLGAEFESAAALMHAAEKIRDAGFSKWDVHTPFPIHGMDKAMGLGKSWLSAPVFIGGTTGLLTAVCLEMIPSFSLYKLIVHGKPYDWRTIPAFFPIMFELTVLFSAFTTVFSLMVMNQLPKWYHPVFNWERFARVTDDGFFLVIEARDPKFSETKTRALLEEIGGQHVTLIHD</sequence>
<dbReference type="STRING" id="497964.CfE428DRAFT_2220"/>
<dbReference type="Proteomes" id="UP000005824">
    <property type="component" value="Unassembled WGS sequence"/>
</dbReference>
<keyword evidence="1" id="KW-1133">Transmembrane helix</keyword>
<accession>B4CZY2</accession>
<dbReference type="eggNOG" id="COG2010">
    <property type="taxonomic scope" value="Bacteria"/>
</dbReference>
<feature type="transmembrane region" description="Helical" evidence="1">
    <location>
        <begin position="56"/>
        <end position="78"/>
    </location>
</feature>
<keyword evidence="1" id="KW-0812">Transmembrane</keyword>
<name>B4CZY2_9BACT</name>
<keyword evidence="1" id="KW-0472">Membrane</keyword>
<evidence type="ECO:0000256" key="1">
    <source>
        <dbReference type="SAM" id="Phobius"/>
    </source>
</evidence>
<dbReference type="PANTHER" id="PTHR40394:SF2">
    <property type="entry name" value="QUINOL:CYTOCHROME C OXIDOREDUCTASE MEMBRANE PROTEIN"/>
    <property type="match status" value="1"/>
</dbReference>
<organism evidence="2 3">
    <name type="scientific">Chthoniobacter flavus Ellin428</name>
    <dbReference type="NCBI Taxonomy" id="497964"/>
    <lineage>
        <taxon>Bacteria</taxon>
        <taxon>Pseudomonadati</taxon>
        <taxon>Verrucomicrobiota</taxon>
        <taxon>Spartobacteria</taxon>
        <taxon>Chthoniobacterales</taxon>
        <taxon>Chthoniobacteraceae</taxon>
        <taxon>Chthoniobacter</taxon>
    </lineage>
</organism>
<feature type="transmembrane region" description="Helical" evidence="1">
    <location>
        <begin position="98"/>
        <end position="123"/>
    </location>
</feature>
<dbReference type="AlphaFoldDB" id="B4CZY2"/>
<evidence type="ECO:0000313" key="3">
    <source>
        <dbReference type="Proteomes" id="UP000005824"/>
    </source>
</evidence>
<evidence type="ECO:0008006" key="4">
    <source>
        <dbReference type="Google" id="ProtNLM"/>
    </source>
</evidence>
<proteinExistence type="predicted"/>
<dbReference type="Pfam" id="PF11821">
    <property type="entry name" value="ActD"/>
    <property type="match status" value="1"/>
</dbReference>
<dbReference type="RefSeq" id="WP_006979545.1">
    <property type="nucleotide sequence ID" value="NZ_ABVL01000005.1"/>
</dbReference>